<accession>A0A409WZS7</accession>
<feature type="chain" id="PRO_5019384803" description="Peptidoglycan binding-like domain-containing protein" evidence="1">
    <location>
        <begin position="26"/>
        <end position="197"/>
    </location>
</feature>
<comment type="caution">
    <text evidence="2">The sequence shown here is derived from an EMBL/GenBank/DDBJ whole genome shotgun (WGS) entry which is preliminary data.</text>
</comment>
<protein>
    <recommendedName>
        <fullName evidence="4">Peptidoglycan binding-like domain-containing protein</fullName>
    </recommendedName>
</protein>
<keyword evidence="1" id="KW-0732">Signal</keyword>
<keyword evidence="3" id="KW-1185">Reference proteome</keyword>
<evidence type="ECO:0000313" key="2">
    <source>
        <dbReference type="EMBL" id="PPQ83969.1"/>
    </source>
</evidence>
<proteinExistence type="predicted"/>
<dbReference type="EMBL" id="NHYE01004540">
    <property type="protein sequence ID" value="PPQ83969.1"/>
    <property type="molecule type" value="Genomic_DNA"/>
</dbReference>
<feature type="signal peptide" evidence="1">
    <location>
        <begin position="1"/>
        <end position="25"/>
    </location>
</feature>
<gene>
    <name evidence="2" type="ORF">CVT26_011334</name>
</gene>
<organism evidence="2 3">
    <name type="scientific">Gymnopilus dilepis</name>
    <dbReference type="NCBI Taxonomy" id="231916"/>
    <lineage>
        <taxon>Eukaryota</taxon>
        <taxon>Fungi</taxon>
        <taxon>Dikarya</taxon>
        <taxon>Basidiomycota</taxon>
        <taxon>Agaricomycotina</taxon>
        <taxon>Agaricomycetes</taxon>
        <taxon>Agaricomycetidae</taxon>
        <taxon>Agaricales</taxon>
        <taxon>Agaricineae</taxon>
        <taxon>Hymenogastraceae</taxon>
        <taxon>Gymnopilus</taxon>
    </lineage>
</organism>
<dbReference type="AlphaFoldDB" id="A0A409WZS7"/>
<reference evidence="2 3" key="1">
    <citation type="journal article" date="2018" name="Evol. Lett.">
        <title>Horizontal gene cluster transfer increased hallucinogenic mushroom diversity.</title>
        <authorList>
            <person name="Reynolds H.T."/>
            <person name="Vijayakumar V."/>
            <person name="Gluck-Thaler E."/>
            <person name="Korotkin H.B."/>
            <person name="Matheny P.B."/>
            <person name="Slot J.C."/>
        </authorList>
    </citation>
    <scope>NUCLEOTIDE SEQUENCE [LARGE SCALE GENOMIC DNA]</scope>
    <source>
        <strain evidence="2 3">SRW20</strain>
    </source>
</reference>
<evidence type="ECO:0000256" key="1">
    <source>
        <dbReference type="SAM" id="SignalP"/>
    </source>
</evidence>
<evidence type="ECO:0000313" key="3">
    <source>
        <dbReference type="Proteomes" id="UP000284706"/>
    </source>
</evidence>
<name>A0A409WZS7_9AGAR</name>
<dbReference type="InParanoid" id="A0A409WZS7"/>
<dbReference type="OrthoDB" id="1470350at2759"/>
<dbReference type="Proteomes" id="UP000284706">
    <property type="component" value="Unassembled WGS sequence"/>
</dbReference>
<evidence type="ECO:0008006" key="4">
    <source>
        <dbReference type="Google" id="ProtNLM"/>
    </source>
</evidence>
<sequence>MAKALTSSLAAQCAVLLVAEEVVTTLESCRCTGVTLANFDLLLAKSEGHCAGTNGLDTVVGFGVTNAAIKKFQKGLKMQPIRMDLLGVVPAIHIISLSEPVIGVDRKEMRFWLYNANRSSQRAARGEDSHQWNPERRLKQNMKEKEVFVGFYFNLRAVPSFSCWMSLAFYFLFDSRLTSTGSPSGCIGCGFTSQLWN</sequence>